<reference evidence="6" key="1">
    <citation type="submission" date="2016-10" db="EMBL/GenBank/DDBJ databases">
        <authorList>
            <person name="Varghese N."/>
            <person name="Submissions S."/>
        </authorList>
    </citation>
    <scope>NUCLEOTIDE SEQUENCE [LARGE SCALE GENOMIC DNA]</scope>
    <source>
        <strain evidence="6">DSM 23256</strain>
    </source>
</reference>
<sequence>MRKLLYWSVYFVMSLFILIMLLPVQESKTSTRGQLQDFLGRSIDIPETKPLRIVSLAPSITEILFAVGAGDRVVGVTTYCDFPEQAKKLPKVGGFQSPDIETIVMMRPDLVLASGQMHYQTIRALEKAGIRVAAIEPQTMEEVLKAIRLIGSLVHEEANGEKLAGELAQKLQNIRTLHAGSDKRRVFVEIWDVPLLTVGAKSYIHDVIVQAGGVNVAGARQVDYLSSDFETLYAYNPDTYLVVRHGVYGKKTEVFTKFQLNDIQAVRENRIFYVSDDFLARPGPRSFAALEEVAAILHSSTKSGSER</sequence>
<gene>
    <name evidence="5" type="ORF">SAMN05660235_00082</name>
</gene>
<dbReference type="Pfam" id="PF01497">
    <property type="entry name" value="Peripla_BP_2"/>
    <property type="match status" value="1"/>
</dbReference>
<feature type="transmembrane region" description="Helical" evidence="3">
    <location>
        <begin position="6"/>
        <end position="24"/>
    </location>
</feature>
<evidence type="ECO:0000259" key="4">
    <source>
        <dbReference type="PROSITE" id="PS50983"/>
    </source>
</evidence>
<keyword evidence="3" id="KW-0812">Transmembrane</keyword>
<evidence type="ECO:0000256" key="3">
    <source>
        <dbReference type="SAM" id="Phobius"/>
    </source>
</evidence>
<dbReference type="STRING" id="1123285.SAMN05660235_00082"/>
<proteinExistence type="inferred from homology"/>
<comment type="similarity">
    <text evidence="1">Belongs to the bacterial solute-binding protein 8 family.</text>
</comment>
<evidence type="ECO:0000256" key="2">
    <source>
        <dbReference type="ARBA" id="ARBA00022729"/>
    </source>
</evidence>
<dbReference type="CDD" id="cd01144">
    <property type="entry name" value="BtuF"/>
    <property type="match status" value="1"/>
</dbReference>
<dbReference type="RefSeq" id="WP_093687033.1">
    <property type="nucleotide sequence ID" value="NZ_FNBU01000001.1"/>
</dbReference>
<dbReference type="AlphaFoldDB" id="A0A1G7HIL3"/>
<dbReference type="PANTHER" id="PTHR30535:SF34">
    <property type="entry name" value="MOLYBDATE-BINDING PROTEIN MOLA"/>
    <property type="match status" value="1"/>
</dbReference>
<dbReference type="OrthoDB" id="63946at2"/>
<dbReference type="InterPro" id="IPR050902">
    <property type="entry name" value="ABC_Transporter_SBP"/>
</dbReference>
<name>A0A1G7HIL3_9FIRM</name>
<evidence type="ECO:0000256" key="1">
    <source>
        <dbReference type="ARBA" id="ARBA00008814"/>
    </source>
</evidence>
<dbReference type="Gene3D" id="3.40.50.1980">
    <property type="entry name" value="Nitrogenase molybdenum iron protein domain"/>
    <property type="match status" value="2"/>
</dbReference>
<dbReference type="PANTHER" id="PTHR30535">
    <property type="entry name" value="VITAMIN B12-BINDING PROTEIN"/>
    <property type="match status" value="1"/>
</dbReference>
<dbReference type="Proteomes" id="UP000243333">
    <property type="component" value="Unassembled WGS sequence"/>
</dbReference>
<dbReference type="GO" id="GO:0071281">
    <property type="term" value="P:cellular response to iron ion"/>
    <property type="evidence" value="ECO:0007669"/>
    <property type="project" value="TreeGrafter"/>
</dbReference>
<dbReference type="InterPro" id="IPR002491">
    <property type="entry name" value="ABC_transptr_periplasmic_BD"/>
</dbReference>
<evidence type="ECO:0000313" key="5">
    <source>
        <dbReference type="EMBL" id="SDF00330.1"/>
    </source>
</evidence>
<dbReference type="SUPFAM" id="SSF53807">
    <property type="entry name" value="Helical backbone' metal receptor"/>
    <property type="match status" value="1"/>
</dbReference>
<keyword evidence="6" id="KW-1185">Reference proteome</keyword>
<dbReference type="PROSITE" id="PS50983">
    <property type="entry name" value="FE_B12_PBP"/>
    <property type="match status" value="1"/>
</dbReference>
<keyword evidence="3" id="KW-1133">Transmembrane helix</keyword>
<organism evidence="5 6">
    <name type="scientific">Sporolituus thermophilus DSM 23256</name>
    <dbReference type="NCBI Taxonomy" id="1123285"/>
    <lineage>
        <taxon>Bacteria</taxon>
        <taxon>Bacillati</taxon>
        <taxon>Bacillota</taxon>
        <taxon>Negativicutes</taxon>
        <taxon>Selenomonadales</taxon>
        <taxon>Sporomusaceae</taxon>
        <taxon>Sporolituus</taxon>
    </lineage>
</organism>
<dbReference type="NCBIfam" id="NF038402">
    <property type="entry name" value="TroA_like"/>
    <property type="match status" value="1"/>
</dbReference>
<protein>
    <submittedName>
        <fullName evidence="5">Iron complex transport system substrate-binding protein</fullName>
    </submittedName>
</protein>
<feature type="domain" description="Fe/B12 periplasmic-binding" evidence="4">
    <location>
        <begin position="52"/>
        <end position="301"/>
    </location>
</feature>
<accession>A0A1G7HIL3</accession>
<keyword evidence="2" id="KW-0732">Signal</keyword>
<keyword evidence="3" id="KW-0472">Membrane</keyword>
<dbReference type="EMBL" id="FNBU01000001">
    <property type="protein sequence ID" value="SDF00330.1"/>
    <property type="molecule type" value="Genomic_DNA"/>
</dbReference>
<evidence type="ECO:0000313" key="6">
    <source>
        <dbReference type="Proteomes" id="UP000243333"/>
    </source>
</evidence>
<dbReference type="InterPro" id="IPR054828">
    <property type="entry name" value="Vit_B12_bind_prot"/>
</dbReference>